<protein>
    <submittedName>
        <fullName evidence="1">Uncharacterized protein</fullName>
    </submittedName>
</protein>
<sequence length="370" mass="42511">MLDWQKWKYENRDKIKHIVGYEEKFVDEILSQMPEISPDDVIAQYPFKDNKSGNRYIDFMIVNKSKGYQLPIELDGYAKINNKGYEKFNDFLERQNDLIQQFGIVLRYTNKKAFQQQQQVILEIRKALQAQVSHQITEQSKQKQIQVLIAEYEAKIADYEKQQTTNNSLNHSDVSNELSNVRKGIDAFKQNHLQELQNVQKELSEMKGRQTQELGSVKNEIKKQIYIGVGLVASIALGAVVYIKSTSQSVENIPITQQVSSSYLSSDVQADQNSTSSANHIQSIQASMYIGQNRIVCGKVAQLKEFSKGVYLNFDQPYPKATFTVVIWNNNSHISKQLRNVENNTLCIQGKIEEYRGKPQMVLNSLQQII</sequence>
<reference evidence="1" key="1">
    <citation type="submission" date="2022-09" db="EMBL/GenBank/DDBJ databases">
        <title>Intensive care unit water sources are persistently colonized with multi-drug resistant bacteria and are the site of extensive horizontal gene transfer of antibiotic resistance genes.</title>
        <authorList>
            <person name="Diorio-Toth L."/>
        </authorList>
    </citation>
    <scope>NUCLEOTIDE SEQUENCE</scope>
    <source>
        <strain evidence="1">GD03649</strain>
    </source>
</reference>
<gene>
    <name evidence="1" type="ORF">N5J46_05145</name>
</gene>
<dbReference type="Proteomes" id="UP001162261">
    <property type="component" value="Unassembled WGS sequence"/>
</dbReference>
<comment type="caution">
    <text evidence="1">The sequence shown here is derived from an EMBL/GenBank/DDBJ whole genome shotgun (WGS) entry which is preliminary data.</text>
</comment>
<dbReference type="AlphaFoldDB" id="A0AA43BJ31"/>
<name>A0AA43BJ31_ACIJO</name>
<dbReference type="RefSeq" id="WP_130235456.1">
    <property type="nucleotide sequence ID" value="NZ_JAOCLE010000008.1"/>
</dbReference>
<evidence type="ECO:0000313" key="2">
    <source>
        <dbReference type="Proteomes" id="UP001162261"/>
    </source>
</evidence>
<dbReference type="EMBL" id="JAOCLH010000006">
    <property type="protein sequence ID" value="MDH2171820.1"/>
    <property type="molecule type" value="Genomic_DNA"/>
</dbReference>
<accession>A0AA43BJ31</accession>
<proteinExistence type="predicted"/>
<organism evidence="1 2">
    <name type="scientific">Acinetobacter johnsonii</name>
    <dbReference type="NCBI Taxonomy" id="40214"/>
    <lineage>
        <taxon>Bacteria</taxon>
        <taxon>Pseudomonadati</taxon>
        <taxon>Pseudomonadota</taxon>
        <taxon>Gammaproteobacteria</taxon>
        <taxon>Moraxellales</taxon>
        <taxon>Moraxellaceae</taxon>
        <taxon>Acinetobacter</taxon>
    </lineage>
</organism>
<evidence type="ECO:0000313" key="1">
    <source>
        <dbReference type="EMBL" id="MDH2171820.1"/>
    </source>
</evidence>